<evidence type="ECO:0000256" key="6">
    <source>
        <dbReference type="ARBA" id="ARBA00022801"/>
    </source>
</evidence>
<protein>
    <submittedName>
        <fullName evidence="11">Cas3 protein I-E-2</fullName>
    </submittedName>
</protein>
<dbReference type="AlphaFoldDB" id="A0A059U358"/>
<evidence type="ECO:0000256" key="5">
    <source>
        <dbReference type="ARBA" id="ARBA00022741"/>
    </source>
</evidence>
<reference evidence="11" key="1">
    <citation type="journal article" date="2014" name="BMC Genomics">
        <title>CRISPR-Cas systems in the marine actinomycete Salinispora: linkages with phage defense, microdiversity and biogeography.</title>
        <authorList>
            <person name="Wietz M."/>
            <person name="Millan-Aguinaga N."/>
            <person name="Jensen P.R."/>
        </authorList>
    </citation>
    <scope>NUCLEOTIDE SEQUENCE</scope>
    <source>
        <strain evidence="11">CNR-942</strain>
    </source>
</reference>
<evidence type="ECO:0000256" key="9">
    <source>
        <dbReference type="ARBA" id="ARBA00023118"/>
    </source>
</evidence>
<keyword evidence="7" id="KW-0347">Helicase</keyword>
<dbReference type="SMART" id="SM00487">
    <property type="entry name" value="DEXDc"/>
    <property type="match status" value="1"/>
</dbReference>
<dbReference type="GO" id="GO:0046872">
    <property type="term" value="F:metal ion binding"/>
    <property type="evidence" value="ECO:0007669"/>
    <property type="project" value="UniProtKB-KW"/>
</dbReference>
<dbReference type="GO" id="GO:0004518">
    <property type="term" value="F:nuclease activity"/>
    <property type="evidence" value="ECO:0007669"/>
    <property type="project" value="UniProtKB-KW"/>
</dbReference>
<dbReference type="CDD" id="cd09641">
    <property type="entry name" value="Cas3''_I"/>
    <property type="match status" value="1"/>
</dbReference>
<evidence type="ECO:0000256" key="4">
    <source>
        <dbReference type="ARBA" id="ARBA00022723"/>
    </source>
</evidence>
<dbReference type="PROSITE" id="PS51643">
    <property type="entry name" value="HD_CAS3"/>
    <property type="match status" value="1"/>
</dbReference>
<dbReference type="GO" id="GO:0016787">
    <property type="term" value="F:hydrolase activity"/>
    <property type="evidence" value="ECO:0007669"/>
    <property type="project" value="UniProtKB-KW"/>
</dbReference>
<dbReference type="NCBIfam" id="TIGR01596">
    <property type="entry name" value="cas3_HD"/>
    <property type="match status" value="1"/>
</dbReference>
<keyword evidence="5" id="KW-0547">Nucleotide-binding</keyword>
<evidence type="ECO:0000256" key="1">
    <source>
        <dbReference type="ARBA" id="ARBA00006847"/>
    </source>
</evidence>
<dbReference type="InterPro" id="IPR014001">
    <property type="entry name" value="Helicase_ATP-bd"/>
</dbReference>
<dbReference type="InterPro" id="IPR001650">
    <property type="entry name" value="Helicase_C-like"/>
</dbReference>
<sequence>MEGVGLGVDHDGVDAGIWGKSSHLLRPYPLLWHLIDTAAVAGALWDRYLAPNQRRVIAEGLATDDSHAKSLIMFWAGLHDVGKATPGFQKKDGSAFDALRSAGSYEDVVGDGSLRHDTAGQLAMPDLLAPLGYPRLVRRVSDRLAYRVAQIVGGHHGRFQQTSGPHGGRLQLGEGGWSKQRAALVRVVHEAVGSPERPPAIGAAASVLVTGVVILADWLASQEHFLRQQSSRVPQCTGAEAVSTHLAVLSAPAAALLDDAGLGSPSYRALGFEDLFPHRPNALQRSIIEELLPVVDSPGLLVVTAATGDGKTEAALVAAKRLAEVCGAHGFFFALPTMATSDEMYRRVRAFAARLAAGPAPVTLLHSMSWLNAEYEARAVVDPGGAAEVVSDEPSGDVVAPEWLRGPKRGLLAPMAVGTVDQALLAVLTTKHNALRLLALSGKVFVVDEAHAYDDFTTSLLCGLLNWLGAYGCPVVLLSATLPSSQAATLVGAYEEGAGVGPTNTPVPYPGWTFVPAIQGRDPVSISPTMREALVSDRTVEFTLDVHPVRHLVGSESDPADRRAVVRQVLAPVAEQGGCAAVVCNTVNDAQQTYRVVRDWASGGVDVVLLHSRFPARRREEITTQIIGRLGKDGNRPRSMIVVATQVLEQSLDLDFDLLVTDLAPMAQLLQRAGRCHRHRRTRPPWAAQPRVVVLDPRGPDGIEHVRPAAWGDVYARYLLRATHLRLAATDRIAVPHAVQNQVEAVYSPQSVDHDPVLSAEYDEYRAEAMALRGMAELGVIPDPAQVADLAALSLTETPEWRASTRLGAESERVLCCYLDAGGRQWLDPERRTLLPQRGARPDGRFSSQEVRMILQETIPLRTDILTGYDPPTTLPASWSNNAWLKRLRPLWLPILPDGPGSAAWARRSVHLDPELGLVVLSSSEGRQPGVVSE</sequence>
<dbReference type="Pfam" id="PF22590">
    <property type="entry name" value="Cas3-like_C_2"/>
    <property type="match status" value="1"/>
</dbReference>
<proteinExistence type="inferred from homology"/>
<name>A0A059U358_9ACTN</name>
<gene>
    <name evidence="11" type="primary">cas3</name>
</gene>
<evidence type="ECO:0000256" key="2">
    <source>
        <dbReference type="ARBA" id="ARBA00009046"/>
    </source>
</evidence>
<dbReference type="InterPro" id="IPR050547">
    <property type="entry name" value="DEAD_box_RNA_helicases"/>
</dbReference>
<accession>A0A059U358</accession>
<keyword evidence="3" id="KW-0540">Nuclease</keyword>
<dbReference type="Gene3D" id="3.40.50.300">
    <property type="entry name" value="P-loop containing nucleotide triphosphate hydrolases"/>
    <property type="match status" value="2"/>
</dbReference>
<dbReference type="InterPro" id="IPR006483">
    <property type="entry name" value="CRISPR-assoc_Cas3_HD"/>
</dbReference>
<evidence type="ECO:0000259" key="10">
    <source>
        <dbReference type="PROSITE" id="PS51643"/>
    </source>
</evidence>
<keyword evidence="9" id="KW-0051">Antiviral defense</keyword>
<keyword evidence="6" id="KW-0378">Hydrolase</keyword>
<organism evidence="11">
    <name type="scientific">Salinispora fenicalii</name>
    <dbReference type="NCBI Taxonomy" id="1137263"/>
    <lineage>
        <taxon>Bacteria</taxon>
        <taxon>Bacillati</taxon>
        <taxon>Actinomycetota</taxon>
        <taxon>Actinomycetes</taxon>
        <taxon>Micromonosporales</taxon>
        <taxon>Micromonosporaceae</taxon>
        <taxon>Salinispora</taxon>
    </lineage>
</organism>
<dbReference type="GO" id="GO:0003724">
    <property type="term" value="F:RNA helicase activity"/>
    <property type="evidence" value="ECO:0007669"/>
    <property type="project" value="TreeGrafter"/>
</dbReference>
<evidence type="ECO:0000313" key="11">
    <source>
        <dbReference type="EMBL" id="AHZ55793.1"/>
    </source>
</evidence>
<dbReference type="CDD" id="cd17930">
    <property type="entry name" value="DEXHc_cas3"/>
    <property type="match status" value="1"/>
</dbReference>
<dbReference type="GO" id="GO:0005524">
    <property type="term" value="F:ATP binding"/>
    <property type="evidence" value="ECO:0007669"/>
    <property type="project" value="UniProtKB-KW"/>
</dbReference>
<dbReference type="EMBL" id="KJ678010">
    <property type="protein sequence ID" value="AHZ55793.1"/>
    <property type="molecule type" value="Genomic_DNA"/>
</dbReference>
<dbReference type="InterPro" id="IPR038257">
    <property type="entry name" value="CRISPR-assoc_Cas3_HD_sf"/>
</dbReference>
<dbReference type="PANTHER" id="PTHR47963:SF9">
    <property type="entry name" value="CRISPR-ASSOCIATED ENDONUCLEASE_HELICASE CAS3"/>
    <property type="match status" value="1"/>
</dbReference>
<dbReference type="SUPFAM" id="SSF52540">
    <property type="entry name" value="P-loop containing nucleoside triphosphate hydrolases"/>
    <property type="match status" value="1"/>
</dbReference>
<dbReference type="Pfam" id="PF18019">
    <property type="entry name" value="Cas3_HD"/>
    <property type="match status" value="1"/>
</dbReference>
<dbReference type="NCBIfam" id="TIGR01587">
    <property type="entry name" value="cas3_core"/>
    <property type="match status" value="1"/>
</dbReference>
<evidence type="ECO:0000256" key="8">
    <source>
        <dbReference type="ARBA" id="ARBA00022840"/>
    </source>
</evidence>
<dbReference type="Gene3D" id="1.10.3210.30">
    <property type="match status" value="1"/>
</dbReference>
<evidence type="ECO:0000256" key="7">
    <source>
        <dbReference type="ARBA" id="ARBA00022806"/>
    </source>
</evidence>
<dbReference type="InterPro" id="IPR006474">
    <property type="entry name" value="Helicase_Cas3_CRISPR-ass_core"/>
</dbReference>
<keyword evidence="4" id="KW-0479">Metal-binding</keyword>
<comment type="similarity">
    <text evidence="2">In the central section; belongs to the CRISPR-associated helicase Cas3 family.</text>
</comment>
<comment type="similarity">
    <text evidence="1">In the N-terminal section; belongs to the CRISPR-associated nuclease Cas3-HD family.</text>
</comment>
<dbReference type="InterPro" id="IPR027417">
    <property type="entry name" value="P-loop_NTPase"/>
</dbReference>
<dbReference type="SMART" id="SM00490">
    <property type="entry name" value="HELICc"/>
    <property type="match status" value="1"/>
</dbReference>
<dbReference type="GO" id="GO:0003723">
    <property type="term" value="F:RNA binding"/>
    <property type="evidence" value="ECO:0007669"/>
    <property type="project" value="TreeGrafter"/>
</dbReference>
<dbReference type="InterPro" id="IPR054712">
    <property type="entry name" value="Cas3-like_dom"/>
</dbReference>
<evidence type="ECO:0000256" key="3">
    <source>
        <dbReference type="ARBA" id="ARBA00022722"/>
    </source>
</evidence>
<dbReference type="GO" id="GO:0051607">
    <property type="term" value="P:defense response to virus"/>
    <property type="evidence" value="ECO:0007669"/>
    <property type="project" value="UniProtKB-KW"/>
</dbReference>
<feature type="domain" description="HD Cas3-type" evidence="10">
    <location>
        <begin position="23"/>
        <end position="219"/>
    </location>
</feature>
<keyword evidence="8" id="KW-0067">ATP-binding</keyword>
<dbReference type="PANTHER" id="PTHR47963">
    <property type="entry name" value="DEAD-BOX ATP-DEPENDENT RNA HELICASE 47, MITOCHONDRIAL"/>
    <property type="match status" value="1"/>
</dbReference>